<comment type="similarity">
    <text evidence="2 6">Belongs to the Orn/Lys/Arg decarboxylase class-II family.</text>
</comment>
<dbReference type="Proteomes" id="UP000019335">
    <property type="component" value="Chromosome 5"/>
</dbReference>
<keyword evidence="3 5" id="KW-0663">Pyridoxal phosphate</keyword>
<dbReference type="FunFam" id="3.20.20.10:FF:000005">
    <property type="entry name" value="Ornithine decarboxylase"/>
    <property type="match status" value="1"/>
</dbReference>
<dbReference type="GO" id="GO:0004586">
    <property type="term" value="F:ornithine decarboxylase activity"/>
    <property type="evidence" value="ECO:0007669"/>
    <property type="project" value="TreeGrafter"/>
</dbReference>
<sequence length="654" mass="71819">MAEVQVDTHLRRSSLDLSMSDELSPCGAVLLGPGPLSPRVLHPPPTDSLPSVRTLLEHKALHEGLEDAFFVADLGAVIRQHKKWQRCLPRVEPFYAVKCNTDPEVLRTLLPLCAGFDCASKGEIETMLGMGVSPSNIIYANPCKSPEHIRYARDHGVHLMTFDNADELAKVKAINPQAKMVLRILTDDSKSVCRFGTKFGAHLPATYPLLQTARHLGLDVVGVSFHVGSGCQDPMAFDDAVRRAKKVFEEGARLGYRFSLLDVGGGFPGSEKRHTADDPDIHGKAEGSVTFEAIAAVLGKAIYTHFPDPAVRVIAEPGRYYVAPAFTLATTITSRRAVYHPAVAAGDSLNAANDSTLPQRAVSMDCGPAEVGEGGRADGGKPGGVLIEESGAEGPRQETAQGTLSAGEDKSFMYYVNDGVYGSFNCLLFDHAQAFPKVLSAKARPVRHKESAWVGAWYECSVWGPTCDSMDCISKKTLLPEMMIGDWLYFEEMGAYTLSAASRFNGFELSHVTEEWRLPSGSVSYYCTLAGICKVNAPSLRRQKGLTRWLAVLAGCWWRQRKRKKIRKAKRERVTPPPMKNRFLARIRKRWAFNIPLPVVGVRNMGGKKQKEGEKGAFEIPRRGYDATRLVSGNNLTGFIFNKGKNLQASQPRK</sequence>
<keyword evidence="11" id="KW-1185">Reference proteome</keyword>
<gene>
    <name evidence="10" type="ORF">Naga_100004g4</name>
</gene>
<dbReference type="Gene3D" id="3.20.20.10">
    <property type="entry name" value="Alanine racemase"/>
    <property type="match status" value="1"/>
</dbReference>
<dbReference type="InterPro" id="IPR029066">
    <property type="entry name" value="PLP-binding_barrel"/>
</dbReference>
<accession>W7TXK8</accession>
<dbReference type="Pfam" id="PF00278">
    <property type="entry name" value="Orn_DAP_Arg_deC"/>
    <property type="match status" value="1"/>
</dbReference>
<feature type="active site" description="Proton donor" evidence="5">
    <location>
        <position position="467"/>
    </location>
</feature>
<evidence type="ECO:0000256" key="5">
    <source>
        <dbReference type="PIRSR" id="PIRSR600183-50"/>
    </source>
</evidence>
<organism evidence="10 11">
    <name type="scientific">Nannochloropsis gaditana</name>
    <dbReference type="NCBI Taxonomy" id="72520"/>
    <lineage>
        <taxon>Eukaryota</taxon>
        <taxon>Sar</taxon>
        <taxon>Stramenopiles</taxon>
        <taxon>Ochrophyta</taxon>
        <taxon>Eustigmatophyceae</taxon>
        <taxon>Eustigmatales</taxon>
        <taxon>Monodopsidaceae</taxon>
        <taxon>Nannochloropsis</taxon>
    </lineage>
</organism>
<protein>
    <submittedName>
        <fullName evidence="10">Ornithine decarboxylase</fullName>
    </submittedName>
</protein>
<evidence type="ECO:0000256" key="6">
    <source>
        <dbReference type="RuleBase" id="RU003737"/>
    </source>
</evidence>
<reference evidence="10 11" key="1">
    <citation type="journal article" date="2014" name="Mol. Plant">
        <title>Chromosome Scale Genome Assembly and Transcriptome Profiling of Nannochloropsis gaditana in Nitrogen Depletion.</title>
        <authorList>
            <person name="Corteggiani Carpinelli E."/>
            <person name="Telatin A."/>
            <person name="Vitulo N."/>
            <person name="Forcato C."/>
            <person name="D'Angelo M."/>
            <person name="Schiavon R."/>
            <person name="Vezzi A."/>
            <person name="Giacometti G.M."/>
            <person name="Morosinotto T."/>
            <person name="Valle G."/>
        </authorList>
    </citation>
    <scope>NUCLEOTIDE SEQUENCE [LARGE SCALE GENOMIC DNA]</scope>
    <source>
        <strain evidence="10 11">B-31</strain>
    </source>
</reference>
<dbReference type="InterPro" id="IPR009006">
    <property type="entry name" value="Ala_racemase/Decarboxylase_C"/>
</dbReference>
<evidence type="ECO:0000313" key="11">
    <source>
        <dbReference type="Proteomes" id="UP000019335"/>
    </source>
</evidence>
<comment type="cofactor">
    <cofactor evidence="1 5">
        <name>pyridoxal 5'-phosphate</name>
        <dbReference type="ChEBI" id="CHEBI:597326"/>
    </cofactor>
</comment>
<dbReference type="GO" id="GO:0005737">
    <property type="term" value="C:cytoplasm"/>
    <property type="evidence" value="ECO:0007669"/>
    <property type="project" value="TreeGrafter"/>
</dbReference>
<evidence type="ECO:0000256" key="1">
    <source>
        <dbReference type="ARBA" id="ARBA00001933"/>
    </source>
</evidence>
<dbReference type="GO" id="GO:0033387">
    <property type="term" value="P:putrescine biosynthetic process from arginine, via ornithine"/>
    <property type="evidence" value="ECO:0007669"/>
    <property type="project" value="TreeGrafter"/>
</dbReference>
<proteinExistence type="inferred from homology"/>
<dbReference type="PANTHER" id="PTHR11482">
    <property type="entry name" value="ARGININE/DIAMINOPIMELATE/ORNITHINE DECARBOXYLASE"/>
    <property type="match status" value="1"/>
</dbReference>
<feature type="region of interest" description="Disordered" evidence="7">
    <location>
        <begin position="372"/>
        <end position="403"/>
    </location>
</feature>
<dbReference type="InterPro" id="IPR002433">
    <property type="entry name" value="Orn_de-COase"/>
</dbReference>
<dbReference type="InterPro" id="IPR022643">
    <property type="entry name" value="De-COase2_C"/>
</dbReference>
<evidence type="ECO:0000256" key="3">
    <source>
        <dbReference type="ARBA" id="ARBA00022898"/>
    </source>
</evidence>
<comment type="caution">
    <text evidence="10">The sequence shown here is derived from an EMBL/GenBank/DDBJ whole genome shotgun (WGS) entry which is preliminary data.</text>
</comment>
<dbReference type="EMBL" id="AZIL01000352">
    <property type="protein sequence ID" value="EWM28263.1"/>
    <property type="molecule type" value="Genomic_DNA"/>
</dbReference>
<dbReference type="PRINTS" id="PR01182">
    <property type="entry name" value="ORNDCRBXLASE"/>
</dbReference>
<dbReference type="SUPFAM" id="SSF50621">
    <property type="entry name" value="Alanine racemase C-terminal domain-like"/>
    <property type="match status" value="1"/>
</dbReference>
<dbReference type="SUPFAM" id="SSF51419">
    <property type="entry name" value="PLP-binding barrel"/>
    <property type="match status" value="1"/>
</dbReference>
<evidence type="ECO:0000256" key="2">
    <source>
        <dbReference type="ARBA" id="ARBA00008872"/>
    </source>
</evidence>
<name>W7TXK8_9STRA</name>
<dbReference type="AlphaFoldDB" id="W7TXK8"/>
<dbReference type="OrthoDB" id="5034579at2759"/>
<dbReference type="Gene3D" id="2.40.37.10">
    <property type="entry name" value="Lyase, Ornithine Decarboxylase, Chain A, domain 1"/>
    <property type="match status" value="1"/>
</dbReference>
<feature type="domain" description="Orn/DAP/Arg decarboxylase 2 C-terminal" evidence="8">
    <location>
        <begin position="409"/>
        <end position="494"/>
    </location>
</feature>
<feature type="modified residue" description="N6-(pyridoxal phosphate)lysine" evidence="5">
    <location>
        <position position="98"/>
    </location>
</feature>
<dbReference type="Pfam" id="PF02784">
    <property type="entry name" value="Orn_Arg_deC_N"/>
    <property type="match status" value="1"/>
</dbReference>
<dbReference type="PRINTS" id="PR01179">
    <property type="entry name" value="ODADCRBXLASE"/>
</dbReference>
<evidence type="ECO:0000259" key="8">
    <source>
        <dbReference type="Pfam" id="PF00278"/>
    </source>
</evidence>
<dbReference type="PANTHER" id="PTHR11482:SF6">
    <property type="entry name" value="ORNITHINE DECARBOXYLASE 1-RELATED"/>
    <property type="match status" value="1"/>
</dbReference>
<dbReference type="CDD" id="cd00622">
    <property type="entry name" value="PLPDE_III_ODC"/>
    <property type="match status" value="1"/>
</dbReference>
<dbReference type="InterPro" id="IPR022644">
    <property type="entry name" value="De-COase2_N"/>
</dbReference>
<evidence type="ECO:0000313" key="10">
    <source>
        <dbReference type="EMBL" id="EWM28263.1"/>
    </source>
</evidence>
<dbReference type="InterPro" id="IPR000183">
    <property type="entry name" value="Orn/DAP/Arg_de-COase"/>
</dbReference>
<keyword evidence="4" id="KW-0456">Lyase</keyword>
<evidence type="ECO:0000259" key="9">
    <source>
        <dbReference type="Pfam" id="PF02784"/>
    </source>
</evidence>
<evidence type="ECO:0000256" key="4">
    <source>
        <dbReference type="ARBA" id="ARBA00023239"/>
    </source>
</evidence>
<feature type="domain" description="Orn/DAP/Arg decarboxylase 2 N-terminal" evidence="9">
    <location>
        <begin position="75"/>
        <end position="323"/>
    </location>
</feature>
<evidence type="ECO:0000256" key="7">
    <source>
        <dbReference type="SAM" id="MobiDB-lite"/>
    </source>
</evidence>